<keyword evidence="2" id="KW-0472">Membrane</keyword>
<keyword evidence="2" id="KW-0812">Transmembrane</keyword>
<organism evidence="3 4">
    <name type="scientific">Aeromonas veronii</name>
    <dbReference type="NCBI Taxonomy" id="654"/>
    <lineage>
        <taxon>Bacteria</taxon>
        <taxon>Pseudomonadati</taxon>
        <taxon>Pseudomonadota</taxon>
        <taxon>Gammaproteobacteria</taxon>
        <taxon>Aeromonadales</taxon>
        <taxon>Aeromonadaceae</taxon>
        <taxon>Aeromonas</taxon>
    </lineage>
</organism>
<evidence type="ECO:0000313" key="4">
    <source>
        <dbReference type="Proteomes" id="UP000309618"/>
    </source>
</evidence>
<accession>A0A4S5CJM7</accession>
<feature type="coiled-coil region" evidence="1">
    <location>
        <begin position="65"/>
        <end position="99"/>
    </location>
</feature>
<dbReference type="RefSeq" id="WP_047440501.1">
    <property type="nucleotide sequence ID" value="NZ_JAAKIC010000005.1"/>
</dbReference>
<evidence type="ECO:0000313" key="3">
    <source>
        <dbReference type="EMBL" id="THJ45930.1"/>
    </source>
</evidence>
<keyword evidence="2" id="KW-1133">Transmembrane helix</keyword>
<evidence type="ECO:0000256" key="2">
    <source>
        <dbReference type="SAM" id="Phobius"/>
    </source>
</evidence>
<name>A0A4S5CJM7_AERVE</name>
<dbReference type="Proteomes" id="UP000309618">
    <property type="component" value="Unassembled WGS sequence"/>
</dbReference>
<reference evidence="3 4" key="1">
    <citation type="submission" date="2019-04" db="EMBL/GenBank/DDBJ databases">
        <title>Comparative genomics of Aeromonas veronii strains pathogenic to fish.</title>
        <authorList>
            <person name="Cascarano M.C."/>
            <person name="Smyrli M."/>
            <person name="Katharios P."/>
        </authorList>
    </citation>
    <scope>NUCLEOTIDE SEQUENCE [LARGE SCALE GENOMIC DNA]</scope>
    <source>
        <strain evidence="3 4">XU1</strain>
    </source>
</reference>
<feature type="coiled-coil region" evidence="1">
    <location>
        <begin position="180"/>
        <end position="248"/>
    </location>
</feature>
<proteinExistence type="predicted"/>
<dbReference type="EMBL" id="SSUX01000005">
    <property type="protein sequence ID" value="THJ45930.1"/>
    <property type="molecule type" value="Genomic_DNA"/>
</dbReference>
<evidence type="ECO:0000256" key="1">
    <source>
        <dbReference type="SAM" id="Coils"/>
    </source>
</evidence>
<feature type="transmembrane region" description="Helical" evidence="2">
    <location>
        <begin position="319"/>
        <end position="340"/>
    </location>
</feature>
<comment type="caution">
    <text evidence="3">The sequence shown here is derived from an EMBL/GenBank/DDBJ whole genome shotgun (WGS) entry which is preliminary data.</text>
</comment>
<feature type="transmembrane region" description="Helical" evidence="2">
    <location>
        <begin position="352"/>
        <end position="371"/>
    </location>
</feature>
<protein>
    <submittedName>
        <fullName evidence="3">Uncharacterized protein</fullName>
    </submittedName>
</protein>
<sequence>MKNNFLSFIGIRGENMEKLDKSDFNKEKEYIWKRLSELTQELDEKANSEDLKNLAMSVPESLKDAAQSSRKTSEYRNKAQKAKDEAELAKNIIDSFKSDSESAYERISEIDSSSERIHVKLQALLANADSKYEDLVTAYDESTAAIGKIKAITQEHDALVETVNYIHEYKEECDSNHGKIKNLLSQSAALKREIDNVHDEIFGYESTDTDSETTTRVEGLREKLAKTYKELRAELSTLSGDIEDHKSKTSLYLKELKSDAELKYEEYVSNCNESYEDVLQRIRKLLPQAMTAGLASAYNDKIETEIAEQNKHETSFNKAIFYLFLISLLPFAVNAYRLFASEDDLVTIIKDTPYLLSAMLPLYIPVLWLAYTTNKSYKLSKRLIEEYTHKGVVSKTFEGLSHQIDELEDQKISEELRVKLLFNIVSVNTENPGKLISNYDKSDHPLMDALDKSAQLADAVTKLSKIPGFSAIAKKLDEKANQIVADKADKINSVLGADLDDAGKEDAKNIASKDSRPDQAA</sequence>
<dbReference type="AlphaFoldDB" id="A0A4S5CJM7"/>
<keyword evidence="1" id="KW-0175">Coiled coil</keyword>
<gene>
    <name evidence="3" type="ORF">E8Q35_09705</name>
</gene>